<sequence length="102" mass="11558">MDLSLLGNLMGDDQQLVERFVAIFKTQVPGQVSMLPELCEAQDWEGLSTALHSLKTQFNYVGMNGFAEQMRSLEEQVDSGQTDGISLQIRNFTQEFQQSWQP</sequence>
<dbReference type="Gene3D" id="1.20.120.160">
    <property type="entry name" value="HPT domain"/>
    <property type="match status" value="1"/>
</dbReference>
<dbReference type="Pfam" id="PF01627">
    <property type="entry name" value="Hpt"/>
    <property type="match status" value="1"/>
</dbReference>
<accession>A0ABQ1YM69</accession>
<dbReference type="SUPFAM" id="SSF47226">
    <property type="entry name" value="Histidine-containing phosphotransfer domain, HPT domain"/>
    <property type="match status" value="1"/>
</dbReference>
<dbReference type="Proteomes" id="UP000600214">
    <property type="component" value="Unassembled WGS sequence"/>
</dbReference>
<name>A0ABQ1YM69_9BACT</name>
<feature type="domain" description="HPt" evidence="2">
    <location>
        <begin position="13"/>
        <end position="102"/>
    </location>
</feature>
<dbReference type="PROSITE" id="PS50894">
    <property type="entry name" value="HPT"/>
    <property type="match status" value="1"/>
</dbReference>
<evidence type="ECO:0000313" key="4">
    <source>
        <dbReference type="Proteomes" id="UP000600214"/>
    </source>
</evidence>
<gene>
    <name evidence="3" type="ORF">GCM10007423_20220</name>
</gene>
<evidence type="ECO:0000313" key="3">
    <source>
        <dbReference type="EMBL" id="GGH31388.1"/>
    </source>
</evidence>
<evidence type="ECO:0000259" key="2">
    <source>
        <dbReference type="PROSITE" id="PS50894"/>
    </source>
</evidence>
<keyword evidence="1" id="KW-0597">Phosphoprotein</keyword>
<protein>
    <recommendedName>
        <fullName evidence="2">HPt domain-containing protein</fullName>
    </recommendedName>
</protein>
<dbReference type="EMBL" id="BMIA01000001">
    <property type="protein sequence ID" value="GGH31388.1"/>
    <property type="molecule type" value="Genomic_DNA"/>
</dbReference>
<feature type="modified residue" description="Phosphohistidine" evidence="1">
    <location>
        <position position="52"/>
    </location>
</feature>
<comment type="caution">
    <text evidence="3">The sequence shown here is derived from an EMBL/GenBank/DDBJ whole genome shotgun (WGS) entry which is preliminary data.</text>
</comment>
<evidence type="ECO:0000256" key="1">
    <source>
        <dbReference type="PROSITE-ProRule" id="PRU00110"/>
    </source>
</evidence>
<proteinExistence type="predicted"/>
<dbReference type="RefSeq" id="WP_229222102.1">
    <property type="nucleotide sequence ID" value="NZ_BMIA01000001.1"/>
</dbReference>
<keyword evidence="4" id="KW-1185">Reference proteome</keyword>
<dbReference type="InterPro" id="IPR008207">
    <property type="entry name" value="Sig_transdc_His_kin_Hpt_dom"/>
</dbReference>
<dbReference type="InterPro" id="IPR036641">
    <property type="entry name" value="HPT_dom_sf"/>
</dbReference>
<reference evidence="4" key="1">
    <citation type="journal article" date="2019" name="Int. J. Syst. Evol. Microbiol.">
        <title>The Global Catalogue of Microorganisms (GCM) 10K type strain sequencing project: providing services to taxonomists for standard genome sequencing and annotation.</title>
        <authorList>
            <consortium name="The Broad Institute Genomics Platform"/>
            <consortium name="The Broad Institute Genome Sequencing Center for Infectious Disease"/>
            <person name="Wu L."/>
            <person name="Ma J."/>
        </authorList>
    </citation>
    <scope>NUCLEOTIDE SEQUENCE [LARGE SCALE GENOMIC DNA]</scope>
    <source>
        <strain evidence="4">CGMCC 1.15288</strain>
    </source>
</reference>
<organism evidence="3 4">
    <name type="scientific">Dyadobacter endophyticus</name>
    <dbReference type="NCBI Taxonomy" id="1749036"/>
    <lineage>
        <taxon>Bacteria</taxon>
        <taxon>Pseudomonadati</taxon>
        <taxon>Bacteroidota</taxon>
        <taxon>Cytophagia</taxon>
        <taxon>Cytophagales</taxon>
        <taxon>Spirosomataceae</taxon>
        <taxon>Dyadobacter</taxon>
    </lineage>
</organism>